<organism evidence="2 3">
    <name type="scientific">Pararge aegeria aegeria</name>
    <dbReference type="NCBI Taxonomy" id="348720"/>
    <lineage>
        <taxon>Eukaryota</taxon>
        <taxon>Metazoa</taxon>
        <taxon>Ecdysozoa</taxon>
        <taxon>Arthropoda</taxon>
        <taxon>Hexapoda</taxon>
        <taxon>Insecta</taxon>
        <taxon>Pterygota</taxon>
        <taxon>Neoptera</taxon>
        <taxon>Endopterygota</taxon>
        <taxon>Lepidoptera</taxon>
        <taxon>Glossata</taxon>
        <taxon>Ditrysia</taxon>
        <taxon>Papilionoidea</taxon>
        <taxon>Nymphalidae</taxon>
        <taxon>Satyrinae</taxon>
        <taxon>Satyrini</taxon>
        <taxon>Parargina</taxon>
        <taxon>Pararge</taxon>
    </lineage>
</organism>
<dbReference type="AlphaFoldDB" id="A0A8S4R0W1"/>
<keyword evidence="3" id="KW-1185">Reference proteome</keyword>
<dbReference type="Proteomes" id="UP000838756">
    <property type="component" value="Unassembled WGS sequence"/>
</dbReference>
<proteinExistence type="predicted"/>
<reference evidence="2" key="1">
    <citation type="submission" date="2022-03" db="EMBL/GenBank/DDBJ databases">
        <authorList>
            <person name="Lindestad O."/>
        </authorList>
    </citation>
    <scope>NUCLEOTIDE SEQUENCE</scope>
</reference>
<dbReference type="EMBL" id="CAKXAJ010024711">
    <property type="protein sequence ID" value="CAH2229294.1"/>
    <property type="molecule type" value="Genomic_DNA"/>
</dbReference>
<feature type="compositionally biased region" description="Basic and acidic residues" evidence="1">
    <location>
        <begin position="15"/>
        <end position="30"/>
    </location>
</feature>
<evidence type="ECO:0000256" key="1">
    <source>
        <dbReference type="SAM" id="MobiDB-lite"/>
    </source>
</evidence>
<sequence>MWSGKICTTVGKHNGKGEDKKKKKWKENTQKHAGTKKSFAFVPGRHKIAALVPQSPHEKSEKEDFFQKFG</sequence>
<gene>
    <name evidence="2" type="primary">jg17043</name>
    <name evidence="2" type="ORF">PAEG_LOCUS8776</name>
</gene>
<protein>
    <submittedName>
        <fullName evidence="2">Jg17043 protein</fullName>
    </submittedName>
</protein>
<accession>A0A8S4R0W1</accession>
<evidence type="ECO:0000313" key="2">
    <source>
        <dbReference type="EMBL" id="CAH2229294.1"/>
    </source>
</evidence>
<comment type="caution">
    <text evidence="2">The sequence shown here is derived from an EMBL/GenBank/DDBJ whole genome shotgun (WGS) entry which is preliminary data.</text>
</comment>
<name>A0A8S4R0W1_9NEOP</name>
<evidence type="ECO:0000313" key="3">
    <source>
        <dbReference type="Proteomes" id="UP000838756"/>
    </source>
</evidence>
<feature type="region of interest" description="Disordered" evidence="1">
    <location>
        <begin position="1"/>
        <end position="33"/>
    </location>
</feature>